<dbReference type="AlphaFoldDB" id="A0A1T0CEB5"/>
<evidence type="ECO:0000256" key="5">
    <source>
        <dbReference type="SAM" id="MobiDB-lite"/>
    </source>
</evidence>
<dbReference type="InterPro" id="IPR018313">
    <property type="entry name" value="SBP_3_CS"/>
</dbReference>
<dbReference type="SMART" id="SM00062">
    <property type="entry name" value="PBPb"/>
    <property type="match status" value="1"/>
</dbReference>
<dbReference type="SUPFAM" id="SSF53850">
    <property type="entry name" value="Periplasmic binding protein-like II"/>
    <property type="match status" value="1"/>
</dbReference>
<comment type="caution">
    <text evidence="8">The sequence shown here is derived from an EMBL/GenBank/DDBJ whole genome shotgun (WGS) entry which is preliminary data.</text>
</comment>
<dbReference type="PANTHER" id="PTHR35936:SF17">
    <property type="entry name" value="ARGININE-BINDING EXTRACELLULAR PROTEIN ARTP"/>
    <property type="match status" value="1"/>
</dbReference>
<keyword evidence="3" id="KW-0732">Signal</keyword>
<keyword evidence="9" id="KW-1185">Reference proteome</keyword>
<feature type="region of interest" description="Disordered" evidence="5">
    <location>
        <begin position="289"/>
        <end position="310"/>
    </location>
</feature>
<dbReference type="CDD" id="cd13702">
    <property type="entry name" value="PBP2_mlr5654_like"/>
    <property type="match status" value="1"/>
</dbReference>
<dbReference type="EMBL" id="MUYT01000007">
    <property type="protein sequence ID" value="OOS20686.1"/>
    <property type="molecule type" value="Genomic_DNA"/>
</dbReference>
<dbReference type="InterPro" id="IPR001320">
    <property type="entry name" value="Iontro_rcpt_C"/>
</dbReference>
<comment type="subcellular location">
    <subcellularLocation>
        <location evidence="1">Cell envelope</location>
    </subcellularLocation>
</comment>
<evidence type="ECO:0000259" key="7">
    <source>
        <dbReference type="SMART" id="SM00079"/>
    </source>
</evidence>
<evidence type="ECO:0000256" key="4">
    <source>
        <dbReference type="RuleBase" id="RU003744"/>
    </source>
</evidence>
<proteinExistence type="inferred from homology"/>
<dbReference type="Proteomes" id="UP000191094">
    <property type="component" value="Unassembled WGS sequence"/>
</dbReference>
<protein>
    <submittedName>
        <fullName evidence="8">ABC transporter substrate-binding protein</fullName>
    </submittedName>
</protein>
<evidence type="ECO:0000313" key="8">
    <source>
        <dbReference type="EMBL" id="OOS20686.1"/>
    </source>
</evidence>
<reference evidence="8 9" key="1">
    <citation type="submission" date="2017-02" db="EMBL/GenBank/DDBJ databases">
        <title>Draft genome sequence of Moraxella lincolnii CCUG 9405T type strain.</title>
        <authorList>
            <person name="Salva-Serra F."/>
            <person name="Engstrom-Jakobsson H."/>
            <person name="Thorell K."/>
            <person name="Jaen-Luchoro D."/>
            <person name="Gonzales-Siles L."/>
            <person name="Karlsson R."/>
            <person name="Yazdan S."/>
            <person name="Boulund F."/>
            <person name="Johnning A."/>
            <person name="Engstrand L."/>
            <person name="Kristiansson E."/>
            <person name="Moore E."/>
        </authorList>
    </citation>
    <scope>NUCLEOTIDE SEQUENCE [LARGE SCALE GENOMIC DNA]</scope>
    <source>
        <strain evidence="8 9">CCUG 9405</strain>
    </source>
</reference>
<dbReference type="GO" id="GO:0016020">
    <property type="term" value="C:membrane"/>
    <property type="evidence" value="ECO:0007669"/>
    <property type="project" value="InterPro"/>
</dbReference>
<dbReference type="STRING" id="90241.B0682_06010"/>
<evidence type="ECO:0000256" key="2">
    <source>
        <dbReference type="ARBA" id="ARBA00010333"/>
    </source>
</evidence>
<dbReference type="GO" id="GO:0030313">
    <property type="term" value="C:cell envelope"/>
    <property type="evidence" value="ECO:0007669"/>
    <property type="project" value="UniProtKB-SubCell"/>
</dbReference>
<sequence>MSMSKSILKPISSAFLLNWSMKGKSVALLTTVLFGLGLTACSPKDNASTGDVAGSTNDAAVLRIATEGSYAPFNFTNADGSLGGFDIDIANALCDEMQVKCDISAQDWEGIIPSLKTKKYDAIVAAMSVTPDRQQQVDFTQPYYTNSLVFLAKKDSHFNPNDANDIANTEIAAQRSTISSQWLEQTHPNAKSRLYDTLNNAFMDLGNERVGAMVSDKLPALDWLASPSADDFELKGGDIDINDKMAIAVRQGDNELKDKFNAALAAIKANGKYDDIVAKNFPKLAEHNTHSANTHDANTHSIEVEANPSD</sequence>
<evidence type="ECO:0000256" key="3">
    <source>
        <dbReference type="ARBA" id="ARBA00022729"/>
    </source>
</evidence>
<feature type="domain" description="Ionotropic glutamate receptor C-terminal" evidence="7">
    <location>
        <begin position="61"/>
        <end position="283"/>
    </location>
</feature>
<accession>A0A1T0CEB5</accession>
<dbReference type="PANTHER" id="PTHR35936">
    <property type="entry name" value="MEMBRANE-BOUND LYTIC MUREIN TRANSGLYCOSYLASE F"/>
    <property type="match status" value="1"/>
</dbReference>
<dbReference type="SMART" id="SM00079">
    <property type="entry name" value="PBPe"/>
    <property type="match status" value="1"/>
</dbReference>
<dbReference type="PROSITE" id="PS01039">
    <property type="entry name" value="SBP_BACTERIAL_3"/>
    <property type="match status" value="1"/>
</dbReference>
<dbReference type="GO" id="GO:0015276">
    <property type="term" value="F:ligand-gated monoatomic ion channel activity"/>
    <property type="evidence" value="ECO:0007669"/>
    <property type="project" value="InterPro"/>
</dbReference>
<comment type="similarity">
    <text evidence="2 4">Belongs to the bacterial solute-binding protein 3 family.</text>
</comment>
<evidence type="ECO:0000256" key="1">
    <source>
        <dbReference type="ARBA" id="ARBA00004196"/>
    </source>
</evidence>
<evidence type="ECO:0000313" key="9">
    <source>
        <dbReference type="Proteomes" id="UP000191094"/>
    </source>
</evidence>
<dbReference type="InterPro" id="IPR001638">
    <property type="entry name" value="Solute-binding_3/MltF_N"/>
</dbReference>
<feature type="compositionally biased region" description="Polar residues" evidence="5">
    <location>
        <begin position="290"/>
        <end position="301"/>
    </location>
</feature>
<organism evidence="8 9">
    <name type="scientific">Lwoffella lincolnii</name>
    <dbReference type="NCBI Taxonomy" id="90241"/>
    <lineage>
        <taxon>Bacteria</taxon>
        <taxon>Pseudomonadati</taxon>
        <taxon>Pseudomonadota</taxon>
        <taxon>Gammaproteobacteria</taxon>
        <taxon>Moraxellales</taxon>
        <taxon>Moraxellaceae</taxon>
        <taxon>Lwoffella</taxon>
    </lineage>
</organism>
<name>A0A1T0CEB5_9GAMM</name>
<dbReference type="FunFam" id="3.40.190.10:FF:000002">
    <property type="entry name" value="Glutamine ABC transporter periplasmic protein"/>
    <property type="match status" value="1"/>
</dbReference>
<gene>
    <name evidence="8" type="ORF">B0682_06010</name>
</gene>
<evidence type="ECO:0000259" key="6">
    <source>
        <dbReference type="SMART" id="SM00062"/>
    </source>
</evidence>
<feature type="domain" description="Solute-binding protein family 3/N-terminal" evidence="6">
    <location>
        <begin position="61"/>
        <end position="284"/>
    </location>
</feature>
<dbReference type="Pfam" id="PF00497">
    <property type="entry name" value="SBP_bac_3"/>
    <property type="match status" value="1"/>
</dbReference>
<dbReference type="Gene3D" id="3.40.190.10">
    <property type="entry name" value="Periplasmic binding protein-like II"/>
    <property type="match status" value="2"/>
</dbReference>